<dbReference type="PATRIC" id="fig|1703779.3.peg.1085"/>
<keyword evidence="5" id="KW-0486">Methionine biosynthesis</keyword>
<evidence type="ECO:0000256" key="2">
    <source>
        <dbReference type="ARBA" id="ARBA00011974"/>
    </source>
</evidence>
<dbReference type="EMBL" id="LJUJ01000022">
    <property type="protein sequence ID" value="KPK62949.1"/>
    <property type="molecule type" value="Genomic_DNA"/>
</dbReference>
<dbReference type="PANTHER" id="PTHR46832:SF1">
    <property type="entry name" value="5'-METHYLTHIOADENOSINE_S-ADENOSYLHOMOCYSTEINE NUCLEOSIDASE"/>
    <property type="match status" value="1"/>
</dbReference>
<dbReference type="InterPro" id="IPR035994">
    <property type="entry name" value="Nucleoside_phosphorylase_sf"/>
</dbReference>
<evidence type="ECO:0000256" key="1">
    <source>
        <dbReference type="ARBA" id="ARBA00004945"/>
    </source>
</evidence>
<dbReference type="InterPro" id="IPR010049">
    <property type="entry name" value="MTA_SAH_Nsdase"/>
</dbReference>
<dbReference type="InterPro" id="IPR000845">
    <property type="entry name" value="Nucleoside_phosphorylase_d"/>
</dbReference>
<keyword evidence="3" id="KW-0028">Amino-acid biosynthesis</keyword>
<dbReference type="GO" id="GO:0008930">
    <property type="term" value="F:methylthioadenosine nucleosidase activity"/>
    <property type="evidence" value="ECO:0007669"/>
    <property type="project" value="InterPro"/>
</dbReference>
<evidence type="ECO:0000256" key="3">
    <source>
        <dbReference type="ARBA" id="ARBA00022605"/>
    </source>
</evidence>
<dbReference type="GO" id="GO:0009164">
    <property type="term" value="P:nucleoside catabolic process"/>
    <property type="evidence" value="ECO:0007669"/>
    <property type="project" value="InterPro"/>
</dbReference>
<dbReference type="AlphaFoldDB" id="A0A0S8FQF6"/>
<feature type="domain" description="Nucleoside phosphorylase" evidence="6">
    <location>
        <begin position="8"/>
        <end position="242"/>
    </location>
</feature>
<dbReference type="NCBIfam" id="NF004079">
    <property type="entry name" value="PRK05584.1"/>
    <property type="match status" value="1"/>
</dbReference>
<dbReference type="Pfam" id="PF01048">
    <property type="entry name" value="PNP_UDP_1"/>
    <property type="match status" value="1"/>
</dbReference>
<dbReference type="EC" id="3.2.2.9" evidence="2"/>
<comment type="pathway">
    <text evidence="1">Amino-acid biosynthesis; L-methionine biosynthesis via salvage pathway; S-methyl-5-thio-alpha-D-ribose 1-phosphate from S-methyl-5'-thioadenosine (hydrolase route): step 1/2.</text>
</comment>
<dbReference type="NCBIfam" id="TIGR01704">
    <property type="entry name" value="MTA_SAH-Nsdase"/>
    <property type="match status" value="1"/>
</dbReference>
<name>A0A0S8FQF6_UNCW3</name>
<organism evidence="7 8">
    <name type="scientific">candidate division WOR_3 bacterium SM23_42</name>
    <dbReference type="NCBI Taxonomy" id="1703779"/>
    <lineage>
        <taxon>Bacteria</taxon>
        <taxon>Bacteria division WOR-3</taxon>
    </lineage>
</organism>
<proteinExistence type="predicted"/>
<evidence type="ECO:0000259" key="6">
    <source>
        <dbReference type="Pfam" id="PF01048"/>
    </source>
</evidence>
<protein>
    <recommendedName>
        <fullName evidence="2">adenosylhomocysteine nucleosidase</fullName>
        <ecNumber evidence="2">3.2.2.9</ecNumber>
    </recommendedName>
</protein>
<dbReference type="GO" id="GO:0019509">
    <property type="term" value="P:L-methionine salvage from methylthioadenosine"/>
    <property type="evidence" value="ECO:0007669"/>
    <property type="project" value="UniProtKB-UniPathway"/>
</dbReference>
<dbReference type="GO" id="GO:0005829">
    <property type="term" value="C:cytosol"/>
    <property type="evidence" value="ECO:0007669"/>
    <property type="project" value="TreeGrafter"/>
</dbReference>
<evidence type="ECO:0000313" key="7">
    <source>
        <dbReference type="EMBL" id="KPK62949.1"/>
    </source>
</evidence>
<dbReference type="Gene3D" id="3.40.50.1580">
    <property type="entry name" value="Nucleoside phosphorylase domain"/>
    <property type="match status" value="1"/>
</dbReference>
<reference evidence="7 8" key="1">
    <citation type="journal article" date="2015" name="Microbiome">
        <title>Genomic resolution of linkages in carbon, nitrogen, and sulfur cycling among widespread estuary sediment bacteria.</title>
        <authorList>
            <person name="Baker B.J."/>
            <person name="Lazar C.S."/>
            <person name="Teske A.P."/>
            <person name="Dick G.J."/>
        </authorList>
    </citation>
    <scope>NUCLEOTIDE SEQUENCE [LARGE SCALE GENOMIC DNA]</scope>
    <source>
        <strain evidence="7">SM23_42</strain>
    </source>
</reference>
<dbReference type="PANTHER" id="PTHR46832">
    <property type="entry name" value="5'-METHYLTHIOADENOSINE/S-ADENOSYLHOMOCYSTEINE NUCLEOSIDASE"/>
    <property type="match status" value="1"/>
</dbReference>
<dbReference type="CDD" id="cd09008">
    <property type="entry name" value="MTAN"/>
    <property type="match status" value="1"/>
</dbReference>
<evidence type="ECO:0000256" key="5">
    <source>
        <dbReference type="ARBA" id="ARBA00023167"/>
    </source>
</evidence>
<dbReference type="Proteomes" id="UP000051373">
    <property type="component" value="Unassembled WGS sequence"/>
</dbReference>
<dbReference type="UniPathway" id="UPA00904">
    <property type="reaction ID" value="UER00871"/>
</dbReference>
<dbReference type="GO" id="GO:0019284">
    <property type="term" value="P:L-methionine salvage from S-adenosylmethionine"/>
    <property type="evidence" value="ECO:0007669"/>
    <property type="project" value="TreeGrafter"/>
</dbReference>
<keyword evidence="4" id="KW-0378">Hydrolase</keyword>
<gene>
    <name evidence="7" type="ORF">AMJ83_09100</name>
</gene>
<dbReference type="STRING" id="1703779.AMJ83_09100"/>
<sequence>MSLTPPKTIGVMGAMEVELELLSRDMVVERDDTIAGTVYEMGSLYGVSCVVVQGGVGKVGAAQTAQTLITEYDVDAIIFTGVAGGINPQLNIGDIVISKNLVHHDLGQILPDRFIPFDTLGFFADSLLVDLALQAAEIVVLESIPEEIRGEEDIPKIILGRIATGDQFISSEAKRLWIEETFHADCVEMEGAAVAQVCTVNEIPFVIIRSLSDLANEEADVDFQSFVIYASKNSSLLVKEIFRLLAR</sequence>
<dbReference type="SUPFAM" id="SSF53167">
    <property type="entry name" value="Purine and uridine phosphorylases"/>
    <property type="match status" value="1"/>
</dbReference>
<dbReference type="GO" id="GO:0008782">
    <property type="term" value="F:adenosylhomocysteine nucleosidase activity"/>
    <property type="evidence" value="ECO:0007669"/>
    <property type="project" value="UniProtKB-EC"/>
</dbReference>
<evidence type="ECO:0000256" key="4">
    <source>
        <dbReference type="ARBA" id="ARBA00022801"/>
    </source>
</evidence>
<comment type="caution">
    <text evidence="7">The sequence shown here is derived from an EMBL/GenBank/DDBJ whole genome shotgun (WGS) entry which is preliminary data.</text>
</comment>
<accession>A0A0S8FQF6</accession>
<evidence type="ECO:0000313" key="8">
    <source>
        <dbReference type="Proteomes" id="UP000051373"/>
    </source>
</evidence>